<keyword evidence="5 12" id="KW-0812">Transmembrane</keyword>
<evidence type="ECO:0000256" key="12">
    <source>
        <dbReference type="RuleBase" id="RU000679"/>
    </source>
</evidence>
<evidence type="ECO:0000313" key="14">
    <source>
        <dbReference type="EnsemblMetazoa" id="ASIC020636-PA"/>
    </source>
</evidence>
<dbReference type="AlphaFoldDB" id="A0A084WQB3"/>
<dbReference type="GO" id="GO:0005886">
    <property type="term" value="C:plasma membrane"/>
    <property type="evidence" value="ECO:0007669"/>
    <property type="project" value="TreeGrafter"/>
</dbReference>
<dbReference type="EnsemblMetazoa" id="ASIC020636-RA">
    <property type="protein sequence ID" value="ASIC020636-PA"/>
    <property type="gene ID" value="ASIC020636"/>
</dbReference>
<organism evidence="13">
    <name type="scientific">Anopheles sinensis</name>
    <name type="common">Mosquito</name>
    <dbReference type="NCBI Taxonomy" id="74873"/>
    <lineage>
        <taxon>Eukaryota</taxon>
        <taxon>Metazoa</taxon>
        <taxon>Ecdysozoa</taxon>
        <taxon>Arthropoda</taxon>
        <taxon>Hexapoda</taxon>
        <taxon>Insecta</taxon>
        <taxon>Pterygota</taxon>
        <taxon>Neoptera</taxon>
        <taxon>Endopterygota</taxon>
        <taxon>Diptera</taxon>
        <taxon>Nematocera</taxon>
        <taxon>Culicoidea</taxon>
        <taxon>Culicidae</taxon>
        <taxon>Anophelinae</taxon>
        <taxon>Anopheles</taxon>
    </lineage>
</organism>
<proteinExistence type="inferred from homology"/>
<evidence type="ECO:0000256" key="11">
    <source>
        <dbReference type="ARBA" id="ARBA00023303"/>
    </source>
</evidence>
<keyword evidence="8 12" id="KW-0406">Ion transport</keyword>
<dbReference type="VEuPathDB" id="VectorBase:ASIC020636"/>
<dbReference type="OrthoDB" id="7724878at2759"/>
<dbReference type="PANTHER" id="PTHR11690">
    <property type="entry name" value="AMILORIDE-SENSITIVE SODIUM CHANNEL-RELATED"/>
    <property type="match status" value="1"/>
</dbReference>
<keyword evidence="15" id="KW-1185">Reference proteome</keyword>
<reference evidence="14" key="2">
    <citation type="submission" date="2020-05" db="UniProtKB">
        <authorList>
            <consortium name="EnsemblMetazoa"/>
        </authorList>
    </citation>
    <scope>IDENTIFICATION</scope>
</reference>
<dbReference type="STRING" id="74873.A0A084WQB3"/>
<dbReference type="Pfam" id="PF00858">
    <property type="entry name" value="ASC"/>
    <property type="match status" value="1"/>
</dbReference>
<evidence type="ECO:0000256" key="2">
    <source>
        <dbReference type="ARBA" id="ARBA00007193"/>
    </source>
</evidence>
<evidence type="ECO:0000256" key="8">
    <source>
        <dbReference type="ARBA" id="ARBA00023065"/>
    </source>
</evidence>
<evidence type="ECO:0000256" key="7">
    <source>
        <dbReference type="ARBA" id="ARBA00023053"/>
    </source>
</evidence>
<dbReference type="Proteomes" id="UP000030765">
    <property type="component" value="Unassembled WGS sequence"/>
</dbReference>
<keyword evidence="10 12" id="KW-0739">Sodium transport</keyword>
<sequence>MIVFLLSIAGCSTMIFKAYIKWDQSPIIVSFSERTTPVREVQFPAITICPETKVPAEQLNFTEEINGLYDKGEDVDSTYNPHTIGQLKAIAQVCASQFYKDHLSSFNATGEKNVVNILKNLSLDRNAVVEDCGYGDEACNLYMKETVTEAGLCYSFNMLPQSQMFRKDVLHNEHSYIEEWNETKFGGDAIPLNALGTGTTDSLWMYLATSKTDIDYTCAGDLQGFTMTLHESSAYPTMTKRSLFIPLDHRVQIAVKPQIITTSPSAADYHWSKRQCFFDNERYLQFFKIYNQDNCELECLTNITLAVCDCVRYSMPRTPGTDVCSFNKLDCMNHAPAHRYNMT</sequence>
<evidence type="ECO:0000313" key="13">
    <source>
        <dbReference type="EMBL" id="KFB52407.1"/>
    </source>
</evidence>
<evidence type="ECO:0000313" key="15">
    <source>
        <dbReference type="Proteomes" id="UP000030765"/>
    </source>
</evidence>
<dbReference type="GO" id="GO:0015280">
    <property type="term" value="F:ligand-gated sodium channel activity"/>
    <property type="evidence" value="ECO:0007669"/>
    <property type="project" value="TreeGrafter"/>
</dbReference>
<keyword evidence="3 12" id="KW-0813">Transport</keyword>
<keyword evidence="4 12" id="KW-0894">Sodium channel</keyword>
<dbReference type="EMBL" id="ATLV01025465">
    <property type="status" value="NOT_ANNOTATED_CDS"/>
    <property type="molecule type" value="Genomic_DNA"/>
</dbReference>
<name>A0A084WQB3_ANOSI</name>
<evidence type="ECO:0000256" key="1">
    <source>
        <dbReference type="ARBA" id="ARBA00004141"/>
    </source>
</evidence>
<accession>A0A084WQB3</accession>
<comment type="similarity">
    <text evidence="2 12">Belongs to the amiloride-sensitive sodium channel (TC 1.A.6) family.</text>
</comment>
<keyword evidence="11 12" id="KW-0407">Ion channel</keyword>
<dbReference type="Gene3D" id="2.60.470.10">
    <property type="entry name" value="Acid-sensing ion channels like domains"/>
    <property type="match status" value="1"/>
</dbReference>
<reference evidence="13 15" key="1">
    <citation type="journal article" date="2014" name="BMC Genomics">
        <title>Genome sequence of Anopheles sinensis provides insight into genetics basis of mosquito competence for malaria parasites.</title>
        <authorList>
            <person name="Zhou D."/>
            <person name="Zhang D."/>
            <person name="Ding G."/>
            <person name="Shi L."/>
            <person name="Hou Q."/>
            <person name="Ye Y."/>
            <person name="Xu Y."/>
            <person name="Zhou H."/>
            <person name="Xiong C."/>
            <person name="Li S."/>
            <person name="Yu J."/>
            <person name="Hong S."/>
            <person name="Yu X."/>
            <person name="Zou P."/>
            <person name="Chen C."/>
            <person name="Chang X."/>
            <person name="Wang W."/>
            <person name="Lv Y."/>
            <person name="Sun Y."/>
            <person name="Ma L."/>
            <person name="Shen B."/>
            <person name="Zhu C."/>
        </authorList>
    </citation>
    <scope>NUCLEOTIDE SEQUENCE [LARGE SCALE GENOMIC DNA]</scope>
</reference>
<dbReference type="VEuPathDB" id="VectorBase:ASIS015200"/>
<evidence type="ECO:0000256" key="4">
    <source>
        <dbReference type="ARBA" id="ARBA00022461"/>
    </source>
</evidence>
<evidence type="ECO:0000256" key="6">
    <source>
        <dbReference type="ARBA" id="ARBA00022989"/>
    </source>
</evidence>
<protein>
    <submittedName>
        <fullName evidence="13">AGAP010967-PA-like protein</fullName>
    </submittedName>
</protein>
<dbReference type="InterPro" id="IPR001873">
    <property type="entry name" value="ENaC"/>
</dbReference>
<dbReference type="OMA" id="MYLATSK"/>
<evidence type="ECO:0000256" key="5">
    <source>
        <dbReference type="ARBA" id="ARBA00022692"/>
    </source>
</evidence>
<dbReference type="PANTHER" id="PTHR11690:SF288">
    <property type="entry name" value="AMILORIDE-SENSITIVE NA+ CHANNEL-RELATED"/>
    <property type="match status" value="1"/>
</dbReference>
<dbReference type="EMBL" id="KE525389">
    <property type="protein sequence ID" value="KFB52407.1"/>
    <property type="molecule type" value="Genomic_DNA"/>
</dbReference>
<keyword evidence="9" id="KW-0472">Membrane</keyword>
<keyword evidence="7" id="KW-0915">Sodium</keyword>
<comment type="subcellular location">
    <subcellularLocation>
        <location evidence="1">Membrane</location>
        <topology evidence="1">Multi-pass membrane protein</topology>
    </subcellularLocation>
</comment>
<evidence type="ECO:0000256" key="10">
    <source>
        <dbReference type="ARBA" id="ARBA00023201"/>
    </source>
</evidence>
<evidence type="ECO:0000256" key="3">
    <source>
        <dbReference type="ARBA" id="ARBA00022448"/>
    </source>
</evidence>
<gene>
    <name evidence="13" type="ORF">ZHAS_00020636</name>
</gene>
<evidence type="ECO:0000256" key="9">
    <source>
        <dbReference type="ARBA" id="ARBA00023136"/>
    </source>
</evidence>
<keyword evidence="6" id="KW-1133">Transmembrane helix</keyword>